<dbReference type="GO" id="GO:0043200">
    <property type="term" value="P:response to amino acid"/>
    <property type="evidence" value="ECO:0007669"/>
    <property type="project" value="TreeGrafter"/>
</dbReference>
<dbReference type="InterPro" id="IPR000485">
    <property type="entry name" value="AsnC-type_HTH_dom"/>
</dbReference>
<dbReference type="RefSeq" id="WP_072930166.1">
    <property type="nucleotide sequence ID" value="NZ_BMFL01000012.1"/>
</dbReference>
<evidence type="ECO:0000313" key="7">
    <source>
        <dbReference type="Proteomes" id="UP000184120"/>
    </source>
</evidence>
<dbReference type="AlphaFoldDB" id="A0A1M6V5P8"/>
<dbReference type="PROSITE" id="PS00519">
    <property type="entry name" value="HTH_ASNC_1"/>
    <property type="match status" value="1"/>
</dbReference>
<dbReference type="Pfam" id="PF13412">
    <property type="entry name" value="HTH_24"/>
    <property type="match status" value="1"/>
</dbReference>
<proteinExistence type="predicted"/>
<sequence length="158" mass="18347">MLDILDYKILDILQKDNLTSQRDIGEAIGLSAPAVQRRIKKLREDGIIEKDVSVINRDKLGNKVTILVELFLECEKIEQIDALKEQFSLVPEIQQYFYVTGESDFFLVIVVPTMKDYEILSRELFFSNKNIKRFRTVVAMSVDKNSLEIPLNFNFLNQ</sequence>
<dbReference type="PANTHER" id="PTHR30154">
    <property type="entry name" value="LEUCINE-RESPONSIVE REGULATORY PROTEIN"/>
    <property type="match status" value="1"/>
</dbReference>
<dbReference type="PRINTS" id="PR00033">
    <property type="entry name" value="HTHASNC"/>
</dbReference>
<dbReference type="EMBL" id="FRBH01000003">
    <property type="protein sequence ID" value="SHK76822.1"/>
    <property type="molecule type" value="Genomic_DNA"/>
</dbReference>
<reference evidence="7" key="3">
    <citation type="submission" date="2016-11" db="EMBL/GenBank/DDBJ databases">
        <authorList>
            <person name="Varghese N."/>
            <person name="Submissions S."/>
        </authorList>
    </citation>
    <scope>NUCLEOTIDE SEQUENCE [LARGE SCALE GENOMIC DNA]</scope>
    <source>
        <strain evidence="7">DSM 27989</strain>
    </source>
</reference>
<evidence type="ECO:0000256" key="2">
    <source>
        <dbReference type="ARBA" id="ARBA00023125"/>
    </source>
</evidence>
<evidence type="ECO:0000313" key="5">
    <source>
        <dbReference type="EMBL" id="GGF01759.1"/>
    </source>
</evidence>
<dbReference type="PROSITE" id="PS50956">
    <property type="entry name" value="HTH_ASNC_2"/>
    <property type="match status" value="1"/>
</dbReference>
<dbReference type="InterPro" id="IPR036388">
    <property type="entry name" value="WH-like_DNA-bd_sf"/>
</dbReference>
<reference evidence="8" key="4">
    <citation type="journal article" date="2019" name="Int. J. Syst. Evol. Microbiol.">
        <title>The Global Catalogue of Microorganisms (GCM) 10K type strain sequencing project: providing services to taxonomists for standard genome sequencing and annotation.</title>
        <authorList>
            <consortium name="The Broad Institute Genomics Platform"/>
            <consortium name="The Broad Institute Genome Sequencing Center for Infectious Disease"/>
            <person name="Wu L."/>
            <person name="Ma J."/>
        </authorList>
    </citation>
    <scope>NUCLEOTIDE SEQUENCE [LARGE SCALE GENOMIC DNA]</scope>
    <source>
        <strain evidence="8">CGMCC 1.12707</strain>
    </source>
</reference>
<dbReference type="InterPro" id="IPR019888">
    <property type="entry name" value="Tscrpt_reg_AsnC-like"/>
</dbReference>
<dbReference type="Pfam" id="PF01037">
    <property type="entry name" value="AsnC_trans_reg"/>
    <property type="match status" value="1"/>
</dbReference>
<dbReference type="OrthoDB" id="9800326at2"/>
<dbReference type="Gene3D" id="1.10.10.10">
    <property type="entry name" value="Winged helix-like DNA-binding domain superfamily/Winged helix DNA-binding domain"/>
    <property type="match status" value="1"/>
</dbReference>
<dbReference type="InterPro" id="IPR019885">
    <property type="entry name" value="Tscrpt_reg_HTH_AsnC-type_CS"/>
</dbReference>
<reference evidence="5" key="1">
    <citation type="journal article" date="2014" name="Int. J. Syst. Evol. Microbiol.">
        <title>Complete genome of a new Firmicutes species belonging to the dominant human colonic microbiota ('Ruminococcus bicirculans') reveals two chromosomes and a selective capacity to utilize plant glucans.</title>
        <authorList>
            <consortium name="NISC Comparative Sequencing Program"/>
            <person name="Wegmann U."/>
            <person name="Louis P."/>
            <person name="Goesmann A."/>
            <person name="Henrissat B."/>
            <person name="Duncan S.H."/>
            <person name="Flint H.J."/>
        </authorList>
    </citation>
    <scope>NUCLEOTIDE SEQUENCE</scope>
    <source>
        <strain evidence="5">CGMCC 1.12707</strain>
    </source>
</reference>
<gene>
    <name evidence="5" type="ORF">GCM10010984_19020</name>
    <name evidence="6" type="ORF">SAMN05443634_103198</name>
</gene>
<dbReference type="Proteomes" id="UP000184120">
    <property type="component" value="Unassembled WGS sequence"/>
</dbReference>
<reference evidence="6" key="2">
    <citation type="submission" date="2016-11" db="EMBL/GenBank/DDBJ databases">
        <authorList>
            <person name="Jaros S."/>
            <person name="Januszkiewicz K."/>
            <person name="Wedrychowicz H."/>
        </authorList>
    </citation>
    <scope>NUCLEOTIDE SEQUENCE [LARGE SCALE GENOMIC DNA]</scope>
    <source>
        <strain evidence="6">DSM 27989</strain>
    </source>
</reference>
<dbReference type="SUPFAM" id="SSF54909">
    <property type="entry name" value="Dimeric alpha+beta barrel"/>
    <property type="match status" value="1"/>
</dbReference>
<dbReference type="EMBL" id="BMFL01000012">
    <property type="protein sequence ID" value="GGF01759.1"/>
    <property type="molecule type" value="Genomic_DNA"/>
</dbReference>
<reference evidence="5" key="5">
    <citation type="submission" date="2024-05" db="EMBL/GenBank/DDBJ databases">
        <authorList>
            <person name="Sun Q."/>
            <person name="Zhou Y."/>
        </authorList>
    </citation>
    <scope>NUCLEOTIDE SEQUENCE</scope>
    <source>
        <strain evidence="5">CGMCC 1.12707</strain>
    </source>
</reference>
<dbReference type="PANTHER" id="PTHR30154:SF34">
    <property type="entry name" value="TRANSCRIPTIONAL REGULATOR AZLB"/>
    <property type="match status" value="1"/>
</dbReference>
<name>A0A1M6V5P8_9FLAO</name>
<dbReference type="STRING" id="1434701.SAMN05443634_103198"/>
<keyword evidence="1" id="KW-0805">Transcription regulation</keyword>
<keyword evidence="2" id="KW-0238">DNA-binding</keyword>
<organism evidence="6 7">
    <name type="scientific">Chishuiella changwenlii</name>
    <dbReference type="NCBI Taxonomy" id="1434701"/>
    <lineage>
        <taxon>Bacteria</taxon>
        <taxon>Pseudomonadati</taxon>
        <taxon>Bacteroidota</taxon>
        <taxon>Flavobacteriia</taxon>
        <taxon>Flavobacteriales</taxon>
        <taxon>Weeksellaceae</taxon>
        <taxon>Chishuiella</taxon>
    </lineage>
</organism>
<feature type="domain" description="HTH asnC-type" evidence="4">
    <location>
        <begin position="2"/>
        <end position="63"/>
    </location>
</feature>
<keyword evidence="3" id="KW-0804">Transcription</keyword>
<dbReference type="GO" id="GO:0006355">
    <property type="term" value="P:regulation of DNA-templated transcription"/>
    <property type="evidence" value="ECO:0007669"/>
    <property type="project" value="UniProtKB-ARBA"/>
</dbReference>
<dbReference type="Gene3D" id="3.30.70.920">
    <property type="match status" value="1"/>
</dbReference>
<evidence type="ECO:0000256" key="1">
    <source>
        <dbReference type="ARBA" id="ARBA00023015"/>
    </source>
</evidence>
<accession>A0A1M6V5P8</accession>
<dbReference type="GO" id="GO:0005829">
    <property type="term" value="C:cytosol"/>
    <property type="evidence" value="ECO:0007669"/>
    <property type="project" value="TreeGrafter"/>
</dbReference>
<dbReference type="InterPro" id="IPR036390">
    <property type="entry name" value="WH_DNA-bd_sf"/>
</dbReference>
<evidence type="ECO:0000256" key="3">
    <source>
        <dbReference type="ARBA" id="ARBA00023163"/>
    </source>
</evidence>
<evidence type="ECO:0000313" key="6">
    <source>
        <dbReference type="EMBL" id="SHK76822.1"/>
    </source>
</evidence>
<keyword evidence="8" id="KW-1185">Reference proteome</keyword>
<dbReference type="Proteomes" id="UP000650994">
    <property type="component" value="Unassembled WGS sequence"/>
</dbReference>
<dbReference type="GO" id="GO:0043565">
    <property type="term" value="F:sequence-specific DNA binding"/>
    <property type="evidence" value="ECO:0007669"/>
    <property type="project" value="InterPro"/>
</dbReference>
<dbReference type="SUPFAM" id="SSF46785">
    <property type="entry name" value="Winged helix' DNA-binding domain"/>
    <property type="match status" value="1"/>
</dbReference>
<dbReference type="InterPro" id="IPR019887">
    <property type="entry name" value="Tscrpt_reg_AsnC/Lrp_C"/>
</dbReference>
<dbReference type="CDD" id="cd00090">
    <property type="entry name" value="HTH_ARSR"/>
    <property type="match status" value="1"/>
</dbReference>
<evidence type="ECO:0000313" key="8">
    <source>
        <dbReference type="Proteomes" id="UP000650994"/>
    </source>
</evidence>
<evidence type="ECO:0000259" key="4">
    <source>
        <dbReference type="PROSITE" id="PS50956"/>
    </source>
</evidence>
<dbReference type="InterPro" id="IPR011008">
    <property type="entry name" value="Dimeric_a/b-barrel"/>
</dbReference>
<protein>
    <submittedName>
        <fullName evidence="5">AsnC family transcriptional regulator</fullName>
    </submittedName>
    <submittedName>
        <fullName evidence="6">Transcriptional regulator, AsnC family</fullName>
    </submittedName>
</protein>
<dbReference type="SMART" id="SM00344">
    <property type="entry name" value="HTH_ASNC"/>
    <property type="match status" value="1"/>
</dbReference>
<dbReference type="InterPro" id="IPR011991">
    <property type="entry name" value="ArsR-like_HTH"/>
</dbReference>